<gene>
    <name evidence="1" type="ORF">SCLAR_v1c08330</name>
</gene>
<sequence length="200" mass="23550">MTEIEKLLELNYTECCDYLIKKYDSVPGDYFLDEECTKKNTKITRGKEGLYIHHMDEDKAILLSTPDWARKNLFSYQTADRLVYCNLLEHLVLHIKIFEFPNADKNPGENVGVGGIYDFIFPELNDIYSGIQYKQPWKQKVVELVLPLKDDYLKCIKKLVDLDFNYPLLTSFVFNERAGIWNKKNNQKLFDEFTKLGVKR</sequence>
<proteinExistence type="predicted"/>
<keyword evidence="2" id="KW-1185">Reference proteome</keyword>
<dbReference type="AlphaFoldDB" id="A0A2K8KLD6"/>
<evidence type="ECO:0000313" key="2">
    <source>
        <dbReference type="Proteomes" id="UP000231179"/>
    </source>
</evidence>
<dbReference type="EMBL" id="CP024870">
    <property type="protein sequence ID" value="ATX71141.1"/>
    <property type="molecule type" value="Genomic_DNA"/>
</dbReference>
<dbReference type="RefSeq" id="WP_100254684.1">
    <property type="nucleotide sequence ID" value="NZ_CP024870.1"/>
</dbReference>
<reference evidence="1 2" key="1">
    <citation type="submission" date="2017-11" db="EMBL/GenBank/DDBJ databases">
        <title>Complete genome sequence of Spiroplasma clarkii CN-5 (DSM 19994).</title>
        <authorList>
            <person name="Tsai Y.-M."/>
            <person name="Chang A."/>
            <person name="Lo W.-S."/>
            <person name="Kuo C.-H."/>
        </authorList>
    </citation>
    <scope>NUCLEOTIDE SEQUENCE [LARGE SCALE GENOMIC DNA]</scope>
    <source>
        <strain evidence="1 2">CN-5</strain>
    </source>
</reference>
<dbReference type="Proteomes" id="UP000231179">
    <property type="component" value="Chromosome"/>
</dbReference>
<protein>
    <submittedName>
        <fullName evidence="1">Uncharacterized protein</fullName>
    </submittedName>
</protein>
<accession>A0A2K8KLD6</accession>
<evidence type="ECO:0000313" key="1">
    <source>
        <dbReference type="EMBL" id="ATX71141.1"/>
    </source>
</evidence>
<name>A0A2K8KLD6_9MOLU</name>
<organism evidence="1 2">
    <name type="scientific">Spiroplasma clarkii</name>
    <dbReference type="NCBI Taxonomy" id="2139"/>
    <lineage>
        <taxon>Bacteria</taxon>
        <taxon>Bacillati</taxon>
        <taxon>Mycoplasmatota</taxon>
        <taxon>Mollicutes</taxon>
        <taxon>Entomoplasmatales</taxon>
        <taxon>Spiroplasmataceae</taxon>
        <taxon>Spiroplasma</taxon>
    </lineage>
</organism>